<dbReference type="Proteomes" id="UP000321424">
    <property type="component" value="Unassembled WGS sequence"/>
</dbReference>
<feature type="domain" description="HTH tetR-type" evidence="4">
    <location>
        <begin position="76"/>
        <end position="136"/>
    </location>
</feature>
<dbReference type="Gene3D" id="1.10.357.10">
    <property type="entry name" value="Tetracycline Repressor, domain 2"/>
    <property type="match status" value="1"/>
</dbReference>
<dbReference type="Pfam" id="PF00440">
    <property type="entry name" value="TetR_N"/>
    <property type="match status" value="1"/>
</dbReference>
<dbReference type="PROSITE" id="PS50977">
    <property type="entry name" value="HTH_TETR_2"/>
    <property type="match status" value="1"/>
</dbReference>
<keyword evidence="1 2" id="KW-0238">DNA-binding</keyword>
<dbReference type="Gene3D" id="1.10.10.60">
    <property type="entry name" value="Homeodomain-like"/>
    <property type="match status" value="1"/>
</dbReference>
<feature type="DNA-binding region" description="H-T-H motif" evidence="2">
    <location>
        <begin position="99"/>
        <end position="118"/>
    </location>
</feature>
<dbReference type="PANTHER" id="PTHR30055:SF226">
    <property type="entry name" value="HTH-TYPE TRANSCRIPTIONAL REGULATOR PKSA"/>
    <property type="match status" value="1"/>
</dbReference>
<dbReference type="GO" id="GO:0003700">
    <property type="term" value="F:DNA-binding transcription factor activity"/>
    <property type="evidence" value="ECO:0007669"/>
    <property type="project" value="TreeGrafter"/>
</dbReference>
<dbReference type="InterPro" id="IPR050109">
    <property type="entry name" value="HTH-type_TetR-like_transc_reg"/>
</dbReference>
<accession>A0A511MGM0</accession>
<gene>
    <name evidence="5" type="ORF">NN4_35650</name>
</gene>
<evidence type="ECO:0000313" key="6">
    <source>
        <dbReference type="Proteomes" id="UP000321424"/>
    </source>
</evidence>
<evidence type="ECO:0000259" key="4">
    <source>
        <dbReference type="PROSITE" id="PS50977"/>
    </source>
</evidence>
<reference evidence="5 6" key="1">
    <citation type="submission" date="2019-07" db="EMBL/GenBank/DDBJ databases">
        <title>Whole genome shotgun sequence of Nocardia ninae NBRC 108245.</title>
        <authorList>
            <person name="Hosoyama A."/>
            <person name="Uohara A."/>
            <person name="Ohji S."/>
            <person name="Ichikawa N."/>
        </authorList>
    </citation>
    <scope>NUCLEOTIDE SEQUENCE [LARGE SCALE GENOMIC DNA]</scope>
    <source>
        <strain evidence="5 6">NBRC 108245</strain>
    </source>
</reference>
<dbReference type="InterPro" id="IPR036271">
    <property type="entry name" value="Tet_transcr_reg_TetR-rel_C_sf"/>
</dbReference>
<organism evidence="5 6">
    <name type="scientific">Nocardia ninae NBRC 108245</name>
    <dbReference type="NCBI Taxonomy" id="1210091"/>
    <lineage>
        <taxon>Bacteria</taxon>
        <taxon>Bacillati</taxon>
        <taxon>Actinomycetota</taxon>
        <taxon>Actinomycetes</taxon>
        <taxon>Mycobacteriales</taxon>
        <taxon>Nocardiaceae</taxon>
        <taxon>Nocardia</taxon>
    </lineage>
</organism>
<evidence type="ECO:0000256" key="1">
    <source>
        <dbReference type="ARBA" id="ARBA00023125"/>
    </source>
</evidence>
<dbReference type="EMBL" id="BJXA01000021">
    <property type="protein sequence ID" value="GEM39046.1"/>
    <property type="molecule type" value="Genomic_DNA"/>
</dbReference>
<dbReference type="AlphaFoldDB" id="A0A511MGM0"/>
<evidence type="ECO:0000256" key="2">
    <source>
        <dbReference type="PROSITE-ProRule" id="PRU00335"/>
    </source>
</evidence>
<dbReference type="SUPFAM" id="SSF48498">
    <property type="entry name" value="Tetracyclin repressor-like, C-terminal domain"/>
    <property type="match status" value="1"/>
</dbReference>
<dbReference type="InterPro" id="IPR009057">
    <property type="entry name" value="Homeodomain-like_sf"/>
</dbReference>
<keyword evidence="6" id="KW-1185">Reference proteome</keyword>
<dbReference type="PANTHER" id="PTHR30055">
    <property type="entry name" value="HTH-TYPE TRANSCRIPTIONAL REGULATOR RUTR"/>
    <property type="match status" value="1"/>
</dbReference>
<dbReference type="SUPFAM" id="SSF46689">
    <property type="entry name" value="Homeodomain-like"/>
    <property type="match status" value="1"/>
</dbReference>
<evidence type="ECO:0000256" key="3">
    <source>
        <dbReference type="SAM" id="MobiDB-lite"/>
    </source>
</evidence>
<evidence type="ECO:0000313" key="5">
    <source>
        <dbReference type="EMBL" id="GEM39046.1"/>
    </source>
</evidence>
<proteinExistence type="predicted"/>
<name>A0A511MGM0_9NOCA</name>
<dbReference type="InterPro" id="IPR001647">
    <property type="entry name" value="HTH_TetR"/>
</dbReference>
<feature type="region of interest" description="Disordered" evidence="3">
    <location>
        <begin position="1"/>
        <end position="33"/>
    </location>
</feature>
<dbReference type="GO" id="GO:0000976">
    <property type="term" value="F:transcription cis-regulatory region binding"/>
    <property type="evidence" value="ECO:0007669"/>
    <property type="project" value="TreeGrafter"/>
</dbReference>
<comment type="caution">
    <text evidence="5">The sequence shown here is derived from an EMBL/GenBank/DDBJ whole genome shotgun (WGS) entry which is preliminary data.</text>
</comment>
<sequence>MRGPQPKQWSPCGDNASPALRRPRSDASASPVIRTPQSGINCLPIEARFRKHPCQDGVVAKQARTYGGVSADQRRATRREQLLEAAFEVLALDGPGGLTIRAVAKQAGLSTRFVYESFTDLDNLVVAAFELAFRQMAAAVDAAVAAAGPDRRAQVTALVEALVDFFLSAPAKGKLLSTKAYGHPAVAARRLARSEDVSRTYGALLHGLLPDRPADDPAIDLTARFLVGGFGETTTAWIQQSLPYPRDEFVHDNAELFLAAIAALERL</sequence>
<protein>
    <recommendedName>
        <fullName evidence="4">HTH tetR-type domain-containing protein</fullName>
    </recommendedName>
</protein>